<gene>
    <name evidence="7" type="ORF">J0895_09730</name>
</gene>
<keyword evidence="4 7" id="KW-0378">Hydrolase</keyword>
<dbReference type="InterPro" id="IPR012341">
    <property type="entry name" value="6hp_glycosidase-like_sf"/>
</dbReference>
<dbReference type="PANTHER" id="PTHR31916">
    <property type="match status" value="1"/>
</dbReference>
<evidence type="ECO:0000256" key="6">
    <source>
        <dbReference type="ARBA" id="ARBA00023295"/>
    </source>
</evidence>
<evidence type="ECO:0000256" key="3">
    <source>
        <dbReference type="ARBA" id="ARBA00012758"/>
    </source>
</evidence>
<dbReference type="SUPFAM" id="SSF48208">
    <property type="entry name" value="Six-hairpin glycosidases"/>
    <property type="match status" value="1"/>
</dbReference>
<proteinExistence type="inferred from homology"/>
<protein>
    <recommendedName>
        <fullName evidence="3">beta-fructofuranosidase</fullName>
        <ecNumber evidence="3">3.2.1.26</ecNumber>
    </recommendedName>
</protein>
<dbReference type="Gene3D" id="1.50.10.10">
    <property type="match status" value="1"/>
</dbReference>
<dbReference type="Proteomes" id="UP000664844">
    <property type="component" value="Unassembled WGS sequence"/>
</dbReference>
<keyword evidence="8" id="KW-1185">Reference proteome</keyword>
<comment type="similarity">
    <text evidence="2">Belongs to the glycosyl hydrolase 100 family.</text>
</comment>
<evidence type="ECO:0000313" key="8">
    <source>
        <dbReference type="Proteomes" id="UP000664844"/>
    </source>
</evidence>
<organism evidence="7 8">
    <name type="scientific">Phormidium pseudopriestleyi FRX01</name>
    <dbReference type="NCBI Taxonomy" id="1759528"/>
    <lineage>
        <taxon>Bacteria</taxon>
        <taxon>Bacillati</taxon>
        <taxon>Cyanobacteriota</taxon>
        <taxon>Cyanophyceae</taxon>
        <taxon>Oscillatoriophycideae</taxon>
        <taxon>Oscillatoriales</taxon>
        <taxon>Oscillatoriaceae</taxon>
        <taxon>Phormidium</taxon>
    </lineage>
</organism>
<evidence type="ECO:0000256" key="4">
    <source>
        <dbReference type="ARBA" id="ARBA00022801"/>
    </source>
</evidence>
<keyword evidence="5" id="KW-0119">Carbohydrate metabolism</keyword>
<comment type="catalytic activity">
    <reaction evidence="1">
        <text>Hydrolysis of terminal non-reducing beta-D-fructofuranoside residues in beta-D-fructofuranosides.</text>
        <dbReference type="EC" id="3.2.1.26"/>
    </reaction>
</comment>
<dbReference type="PANTHER" id="PTHR31916:SF28">
    <property type="entry name" value="NEUTRAL_ALKALINE INVERTASE 3, CHLOROPLASTIC"/>
    <property type="match status" value="1"/>
</dbReference>
<evidence type="ECO:0000256" key="5">
    <source>
        <dbReference type="ARBA" id="ARBA00023277"/>
    </source>
</evidence>
<dbReference type="EC" id="3.2.1.26" evidence="3"/>
<evidence type="ECO:0000313" key="7">
    <source>
        <dbReference type="EMBL" id="MBO0349380.1"/>
    </source>
</evidence>
<accession>A0ABS3FQJ5</accession>
<dbReference type="EMBL" id="JAFLQW010000267">
    <property type="protein sequence ID" value="MBO0349380.1"/>
    <property type="molecule type" value="Genomic_DNA"/>
</dbReference>
<evidence type="ECO:0000256" key="2">
    <source>
        <dbReference type="ARBA" id="ARBA00007671"/>
    </source>
</evidence>
<keyword evidence="6" id="KW-0326">Glycosidase</keyword>
<reference evidence="7 8" key="1">
    <citation type="submission" date="2021-03" db="EMBL/GenBank/DDBJ databases">
        <title>Metabolic Capacity of the Antarctic Cyanobacterium Phormidium pseudopriestleyi that Sustains Oxygenic Photosynthesis in the Presence of Hydrogen Sulfide.</title>
        <authorList>
            <person name="Lumian J.E."/>
            <person name="Jungblut A.D."/>
            <person name="Dillon M.L."/>
            <person name="Hawes I."/>
            <person name="Doran P.T."/>
            <person name="Mackey T.J."/>
            <person name="Dick G.J."/>
            <person name="Grettenberger C.L."/>
            <person name="Sumner D.Y."/>
        </authorList>
    </citation>
    <scope>NUCLEOTIDE SEQUENCE [LARGE SCALE GENOMIC DNA]</scope>
    <source>
        <strain evidence="7 8">FRX01</strain>
    </source>
</reference>
<dbReference type="InterPro" id="IPR024746">
    <property type="entry name" value="Glyco_hydro_100"/>
</dbReference>
<evidence type="ECO:0000256" key="1">
    <source>
        <dbReference type="ARBA" id="ARBA00000094"/>
    </source>
</evidence>
<sequence length="464" mass="53048">MKRKKINPADAHALLENSIFYYQGEPAGTVAAHDPKLDALNYDQCFIRDFVSGALIFLIEGKTEIVKNFLIHTLALQKHEKKMDCFEPSAGLMPASYKVIHEDGKEELLGDFGNHAIGHVAPVDSGFWWLFLLRAYVKKTGDMSFAHQPEFQEGIKLVLELCLRSRFEMFPTLLVPDGSFMIDRRMGVYGHPLEIQSLFYIALRSARELLRSDNEDGSSYLEAINNRLGSLRYHIREYYWLDFKRLNEIHRFESNQFGKDAVNKFNIYPSSIPHWVTLWMPDRGGYLAGNLGPGRIDFRFFSLGNLLAILGSLSSEEECQGIVQLIEERWSDLVGRMPIKIAFPAVENLEWEIVTGSDPKNPPWSYHNGGSWPVLIWPLVAAFHKVGRPELGEKVLEIAGDRLIEDEWPEYYDGKNGRLIGKEARRYQTWSISGYLLGKMLQENPESLSLMTFDEDPEIHGCPV</sequence>
<dbReference type="InterPro" id="IPR008928">
    <property type="entry name" value="6-hairpin_glycosidase_sf"/>
</dbReference>
<dbReference type="Pfam" id="PF12899">
    <property type="entry name" value="Glyco_hydro_100"/>
    <property type="match status" value="1"/>
</dbReference>
<dbReference type="GO" id="GO:0016787">
    <property type="term" value="F:hydrolase activity"/>
    <property type="evidence" value="ECO:0007669"/>
    <property type="project" value="UniProtKB-KW"/>
</dbReference>
<dbReference type="RefSeq" id="WP_207087905.1">
    <property type="nucleotide sequence ID" value="NZ_JAFLQW010000267.1"/>
</dbReference>
<name>A0ABS3FQJ5_9CYAN</name>
<comment type="caution">
    <text evidence="7">The sequence shown here is derived from an EMBL/GenBank/DDBJ whole genome shotgun (WGS) entry which is preliminary data.</text>
</comment>